<dbReference type="GO" id="GO:0008333">
    <property type="term" value="P:endosome to lysosome transport"/>
    <property type="evidence" value="ECO:0007669"/>
    <property type="project" value="TreeGrafter"/>
</dbReference>
<organism evidence="5 6">
    <name type="scientific">Capsella rubella</name>
    <dbReference type="NCBI Taxonomy" id="81985"/>
    <lineage>
        <taxon>Eukaryota</taxon>
        <taxon>Viridiplantae</taxon>
        <taxon>Streptophyta</taxon>
        <taxon>Embryophyta</taxon>
        <taxon>Tracheophyta</taxon>
        <taxon>Spermatophyta</taxon>
        <taxon>Magnoliopsida</taxon>
        <taxon>eudicotyledons</taxon>
        <taxon>Gunneridae</taxon>
        <taxon>Pentapetalae</taxon>
        <taxon>rosids</taxon>
        <taxon>malvids</taxon>
        <taxon>Brassicales</taxon>
        <taxon>Brassicaceae</taxon>
        <taxon>Camelineae</taxon>
        <taxon>Capsella</taxon>
    </lineage>
</organism>
<gene>
    <name evidence="5" type="ORF">CARUB_v10022330mg</name>
</gene>
<dbReference type="PANTHER" id="PTHR31305:SF2">
    <property type="entry name" value="SNARE-ASSOCIATED PROTEIN SNAPIN"/>
    <property type="match status" value="1"/>
</dbReference>
<dbReference type="GO" id="GO:0006886">
    <property type="term" value="P:intracellular protein transport"/>
    <property type="evidence" value="ECO:0007669"/>
    <property type="project" value="InterPro"/>
</dbReference>
<dbReference type="GO" id="GO:0031083">
    <property type="term" value="C:BLOC-1 complex"/>
    <property type="evidence" value="ECO:0007669"/>
    <property type="project" value="InterPro"/>
</dbReference>
<evidence type="ECO:0000313" key="6">
    <source>
        <dbReference type="Proteomes" id="UP000029121"/>
    </source>
</evidence>
<evidence type="ECO:0000256" key="4">
    <source>
        <dbReference type="SAM" id="MobiDB-lite"/>
    </source>
</evidence>
<dbReference type="AlphaFoldDB" id="R0IDJ1"/>
<dbReference type="Proteomes" id="UP000029121">
    <property type="component" value="Unassembled WGS sequence"/>
</dbReference>
<keyword evidence="6" id="KW-1185">Reference proteome</keyword>
<dbReference type="GO" id="GO:0007040">
    <property type="term" value="P:lysosome organization"/>
    <property type="evidence" value="ECO:0007669"/>
    <property type="project" value="TreeGrafter"/>
</dbReference>
<comment type="similarity">
    <text evidence="1">Belongs to the SNAPIN family.</text>
</comment>
<dbReference type="EMBL" id="KB870806">
    <property type="protein sequence ID" value="EOA34758.1"/>
    <property type="molecule type" value="Genomic_DNA"/>
</dbReference>
<reference evidence="6" key="1">
    <citation type="journal article" date="2013" name="Nat. Genet.">
        <title>The Capsella rubella genome and the genomic consequences of rapid mating system evolution.</title>
        <authorList>
            <person name="Slotte T."/>
            <person name="Hazzouri K.M."/>
            <person name="Agren J.A."/>
            <person name="Koenig D."/>
            <person name="Maumus F."/>
            <person name="Guo Y.L."/>
            <person name="Steige K."/>
            <person name="Platts A.E."/>
            <person name="Escobar J.S."/>
            <person name="Newman L.K."/>
            <person name="Wang W."/>
            <person name="Mandakova T."/>
            <person name="Vello E."/>
            <person name="Smith L.M."/>
            <person name="Henz S.R."/>
            <person name="Steffen J."/>
            <person name="Takuno S."/>
            <person name="Brandvain Y."/>
            <person name="Coop G."/>
            <person name="Andolfatto P."/>
            <person name="Hu T.T."/>
            <person name="Blanchette M."/>
            <person name="Clark R.M."/>
            <person name="Quesneville H."/>
            <person name="Nordborg M."/>
            <person name="Gaut B.S."/>
            <person name="Lysak M.A."/>
            <person name="Jenkins J."/>
            <person name="Grimwood J."/>
            <person name="Chapman J."/>
            <person name="Prochnik S."/>
            <person name="Shu S."/>
            <person name="Rokhsar D."/>
            <person name="Schmutz J."/>
            <person name="Weigel D."/>
            <person name="Wright S.I."/>
        </authorList>
    </citation>
    <scope>NUCLEOTIDE SEQUENCE [LARGE SCALE GENOMIC DNA]</scope>
    <source>
        <strain evidence="6">cv. Monte Gargano</strain>
    </source>
</reference>
<feature type="compositionally biased region" description="Polar residues" evidence="4">
    <location>
        <begin position="14"/>
        <end position="23"/>
    </location>
</feature>
<dbReference type="Pfam" id="PF14712">
    <property type="entry name" value="Snapin_Pallidin"/>
    <property type="match status" value="1"/>
</dbReference>
<accession>R0IDJ1</accession>
<evidence type="ECO:0000313" key="5">
    <source>
        <dbReference type="EMBL" id="EOA34758.1"/>
    </source>
</evidence>
<dbReference type="PANTHER" id="PTHR31305">
    <property type="entry name" value="SNARE-ASSOCIATED PROTEIN SNAPIN"/>
    <property type="match status" value="1"/>
</dbReference>
<protein>
    <recommendedName>
        <fullName evidence="3">Biogenesis of lysosome-related organelles complex 1 subunit 7</fullName>
    </recommendedName>
</protein>
<name>R0IDJ1_9BRAS</name>
<dbReference type="InterPro" id="IPR028119">
    <property type="entry name" value="Snapin/Pallidin/Snn1"/>
</dbReference>
<proteinExistence type="inferred from homology"/>
<dbReference type="GO" id="GO:0099078">
    <property type="term" value="C:BORC complex"/>
    <property type="evidence" value="ECO:0007669"/>
    <property type="project" value="TreeGrafter"/>
</dbReference>
<evidence type="ECO:0000256" key="1">
    <source>
        <dbReference type="ARBA" id="ARBA00006111"/>
    </source>
</evidence>
<evidence type="ECO:0000256" key="2">
    <source>
        <dbReference type="ARBA" id="ARBA00023054"/>
    </source>
</evidence>
<evidence type="ECO:0000256" key="3">
    <source>
        <dbReference type="ARBA" id="ARBA00033330"/>
    </source>
</evidence>
<keyword evidence="2" id="KW-0175">Coiled coil</keyword>
<dbReference type="GO" id="GO:0032418">
    <property type="term" value="P:lysosome localization"/>
    <property type="evidence" value="ECO:0007669"/>
    <property type="project" value="TreeGrafter"/>
</dbReference>
<feature type="compositionally biased region" description="Basic and acidic residues" evidence="4">
    <location>
        <begin position="1"/>
        <end position="13"/>
    </location>
</feature>
<dbReference type="GO" id="GO:0000149">
    <property type="term" value="F:SNARE binding"/>
    <property type="evidence" value="ECO:0007669"/>
    <property type="project" value="TreeGrafter"/>
</dbReference>
<sequence length="112" mass="12249">MEQRSESDRRDSAEATTSSGQSTAAEEDGGGEAMARGLSAMLESVIKDLDSKALDTLNSQDKLSGSLDRLVQVHNKSSSKKILTLKHVRVIRTPNRRPSRANINMLKGTFFD</sequence>
<dbReference type="InterPro" id="IPR017246">
    <property type="entry name" value="Snapin"/>
</dbReference>
<feature type="region of interest" description="Disordered" evidence="4">
    <location>
        <begin position="1"/>
        <end position="36"/>
    </location>
</feature>